<evidence type="ECO:0000259" key="5">
    <source>
        <dbReference type="Pfam" id="PF01625"/>
    </source>
</evidence>
<dbReference type="Proteomes" id="UP000027661">
    <property type="component" value="Unassembled WGS sequence"/>
</dbReference>
<accession>A0A069S2I0</accession>
<dbReference type="PANTHER" id="PTHR43774:SF1">
    <property type="entry name" value="PEPTIDE METHIONINE SULFOXIDE REDUCTASE MSRA 2"/>
    <property type="match status" value="1"/>
</dbReference>
<dbReference type="GO" id="GO:0008113">
    <property type="term" value="F:peptide-methionine (S)-S-oxide reductase activity"/>
    <property type="evidence" value="ECO:0007669"/>
    <property type="project" value="UniProtKB-UniRule"/>
</dbReference>
<organism evidence="6 7">
    <name type="scientific">Phocaeicola vulgatus str. 3975 RP4</name>
    <dbReference type="NCBI Taxonomy" id="1339352"/>
    <lineage>
        <taxon>Bacteria</taxon>
        <taxon>Pseudomonadati</taxon>
        <taxon>Bacteroidota</taxon>
        <taxon>Bacteroidia</taxon>
        <taxon>Bacteroidales</taxon>
        <taxon>Bacteroidaceae</taxon>
        <taxon>Phocaeicola</taxon>
    </lineage>
</organism>
<name>A0A069S2I0_PHOVU</name>
<sequence>MKVEKAIFAAGCFWGVQHQFERIPGVLNTTVGYTGGPEANPTYTQVKAHMTHHVEAIFVDYDADMVSYVDLCKLFFEIHDPSQTDGIGPDLGPQYRSMIFYMDEKQKSEAEEVIELLRSKGHRVNTKLRPAEKFWEAEDYHQHYYDKTGGEPYCHIRVKKF</sequence>
<dbReference type="EMBL" id="JNHM01000165">
    <property type="protein sequence ID" value="KDS44230.1"/>
    <property type="molecule type" value="Genomic_DNA"/>
</dbReference>
<feature type="active site" evidence="4">
    <location>
        <position position="12"/>
    </location>
</feature>
<dbReference type="GeneID" id="5302976"/>
<proteinExistence type="inferred from homology"/>
<evidence type="ECO:0000256" key="4">
    <source>
        <dbReference type="HAMAP-Rule" id="MF_01401"/>
    </source>
</evidence>
<dbReference type="AlphaFoldDB" id="A0A069S2I0"/>
<evidence type="ECO:0000313" key="6">
    <source>
        <dbReference type="EMBL" id="KDS44230.1"/>
    </source>
</evidence>
<dbReference type="Pfam" id="PF01625">
    <property type="entry name" value="PMSR"/>
    <property type="match status" value="1"/>
</dbReference>
<dbReference type="InterPro" id="IPR002569">
    <property type="entry name" value="Met_Sox_Rdtase_MsrA_dom"/>
</dbReference>
<dbReference type="HAMAP" id="MF_01401">
    <property type="entry name" value="MsrA"/>
    <property type="match status" value="1"/>
</dbReference>
<reference evidence="6 7" key="1">
    <citation type="submission" date="2014-04" db="EMBL/GenBank/DDBJ databases">
        <authorList>
            <person name="Sears C."/>
            <person name="Carroll K."/>
            <person name="Sack B.R."/>
            <person name="Qadri F."/>
            <person name="Myers L.L."/>
            <person name="Chung G.-T."/>
            <person name="Escheverria P."/>
            <person name="Fraser C.M."/>
            <person name="Sadzewicz L."/>
            <person name="Shefchek K.A."/>
            <person name="Tallon L."/>
            <person name="Das S.P."/>
            <person name="Daugherty S."/>
            <person name="Mongodin E.F."/>
        </authorList>
    </citation>
    <scope>NUCLEOTIDE SEQUENCE [LARGE SCALE GENOMIC DNA]</scope>
    <source>
        <strain evidence="6 7">3975 RP4</strain>
    </source>
</reference>
<evidence type="ECO:0000313" key="7">
    <source>
        <dbReference type="Proteomes" id="UP000027661"/>
    </source>
</evidence>
<comment type="catalytic activity">
    <reaction evidence="3 4">
        <text>[thioredoxin]-disulfide + L-methionine + H2O = L-methionine (S)-S-oxide + [thioredoxin]-dithiol</text>
        <dbReference type="Rhea" id="RHEA:19993"/>
        <dbReference type="Rhea" id="RHEA-COMP:10698"/>
        <dbReference type="Rhea" id="RHEA-COMP:10700"/>
        <dbReference type="ChEBI" id="CHEBI:15377"/>
        <dbReference type="ChEBI" id="CHEBI:29950"/>
        <dbReference type="ChEBI" id="CHEBI:50058"/>
        <dbReference type="ChEBI" id="CHEBI:57844"/>
        <dbReference type="ChEBI" id="CHEBI:58772"/>
        <dbReference type="EC" id="1.8.4.11"/>
    </reaction>
</comment>
<dbReference type="RefSeq" id="WP_005848903.1">
    <property type="nucleotide sequence ID" value="NZ_JNHM01000165.1"/>
</dbReference>
<comment type="function">
    <text evidence="4">Has an important function as a repair enzyme for proteins that have been inactivated by oxidation. Catalyzes the reversible oxidation-reduction of methionine sulfoxide in proteins to methionine.</text>
</comment>
<dbReference type="SUPFAM" id="SSF55068">
    <property type="entry name" value="Peptide methionine sulfoxide reductase"/>
    <property type="match status" value="1"/>
</dbReference>
<comment type="catalytic activity">
    <reaction evidence="2 4">
        <text>L-methionyl-[protein] + [thioredoxin]-disulfide + H2O = L-methionyl-(S)-S-oxide-[protein] + [thioredoxin]-dithiol</text>
        <dbReference type="Rhea" id="RHEA:14217"/>
        <dbReference type="Rhea" id="RHEA-COMP:10698"/>
        <dbReference type="Rhea" id="RHEA-COMP:10700"/>
        <dbReference type="Rhea" id="RHEA-COMP:12313"/>
        <dbReference type="Rhea" id="RHEA-COMP:12315"/>
        <dbReference type="ChEBI" id="CHEBI:15377"/>
        <dbReference type="ChEBI" id="CHEBI:16044"/>
        <dbReference type="ChEBI" id="CHEBI:29950"/>
        <dbReference type="ChEBI" id="CHEBI:44120"/>
        <dbReference type="ChEBI" id="CHEBI:50058"/>
        <dbReference type="EC" id="1.8.4.11"/>
    </reaction>
</comment>
<evidence type="ECO:0000256" key="1">
    <source>
        <dbReference type="ARBA" id="ARBA00023002"/>
    </source>
</evidence>
<protein>
    <recommendedName>
        <fullName evidence="4">Peptide methionine sulfoxide reductase MsrA</fullName>
        <shortName evidence="4">Protein-methionine-S-oxide reductase</shortName>
        <ecNumber evidence="4">1.8.4.11</ecNumber>
    </recommendedName>
    <alternativeName>
        <fullName evidence="4">Peptide-methionine (S)-S-oxide reductase</fullName>
        <shortName evidence="4">Peptide Met(O) reductase</shortName>
    </alternativeName>
</protein>
<dbReference type="NCBIfam" id="TIGR00401">
    <property type="entry name" value="msrA"/>
    <property type="match status" value="1"/>
</dbReference>
<feature type="domain" description="Peptide methionine sulphoxide reductase MsrA" evidence="5">
    <location>
        <begin position="5"/>
        <end position="155"/>
    </location>
</feature>
<dbReference type="GO" id="GO:0033744">
    <property type="term" value="F:L-methionine:thioredoxin-disulfide S-oxidoreductase activity"/>
    <property type="evidence" value="ECO:0007669"/>
    <property type="project" value="RHEA"/>
</dbReference>
<dbReference type="EC" id="1.8.4.11" evidence="4"/>
<gene>
    <name evidence="4 6" type="primary">msrA</name>
    <name evidence="6" type="ORF">M099_4356</name>
</gene>
<dbReference type="Gene3D" id="3.30.1060.10">
    <property type="entry name" value="Peptide methionine sulphoxide reductase MsrA"/>
    <property type="match status" value="1"/>
</dbReference>
<dbReference type="PANTHER" id="PTHR43774">
    <property type="entry name" value="PEPTIDE METHIONINE SULFOXIDE REDUCTASE"/>
    <property type="match status" value="1"/>
</dbReference>
<dbReference type="PATRIC" id="fig|1339352.3.peg.4082"/>
<comment type="caution">
    <text evidence="6">The sequence shown here is derived from an EMBL/GenBank/DDBJ whole genome shotgun (WGS) entry which is preliminary data.</text>
</comment>
<evidence type="ECO:0000256" key="3">
    <source>
        <dbReference type="ARBA" id="ARBA00048782"/>
    </source>
</evidence>
<keyword evidence="1 4" id="KW-0560">Oxidoreductase</keyword>
<evidence type="ECO:0000256" key="2">
    <source>
        <dbReference type="ARBA" id="ARBA00047806"/>
    </source>
</evidence>
<comment type="similarity">
    <text evidence="4">Belongs to the MsrA Met sulfoxide reductase family.</text>
</comment>
<dbReference type="InterPro" id="IPR036509">
    <property type="entry name" value="Met_Sox_Rdtase_MsrA_sf"/>
</dbReference>